<dbReference type="PANTHER" id="PTHR47969">
    <property type="entry name" value="CHROMOSOME-ASSOCIATED KINESIN KIF4A-RELATED"/>
    <property type="match status" value="1"/>
</dbReference>
<protein>
    <recommendedName>
        <fullName evidence="8">Kinesin motor domain-containing protein</fullName>
    </recommendedName>
</protein>
<feature type="domain" description="Kinesin motor" evidence="8">
    <location>
        <begin position="1"/>
        <end position="85"/>
    </location>
</feature>
<evidence type="ECO:0000256" key="4">
    <source>
        <dbReference type="ARBA" id="ARBA00022840"/>
    </source>
</evidence>
<dbReference type="InterPro" id="IPR027417">
    <property type="entry name" value="P-loop_NTPase"/>
</dbReference>
<keyword evidence="6" id="KW-0206">Cytoskeleton</keyword>
<dbReference type="Pfam" id="PF00225">
    <property type="entry name" value="Kinesin"/>
    <property type="match status" value="1"/>
</dbReference>
<proteinExistence type="inferred from homology"/>
<dbReference type="PANTHER" id="PTHR47969:SF15">
    <property type="entry name" value="CHROMOSOME-ASSOCIATED KINESIN KIF4A-RELATED"/>
    <property type="match status" value="1"/>
</dbReference>
<dbReference type="EMBL" id="OD586817">
    <property type="protein sequence ID" value="CAD7451195.1"/>
    <property type="molecule type" value="Genomic_DNA"/>
</dbReference>
<dbReference type="PROSITE" id="PS50067">
    <property type="entry name" value="KINESIN_MOTOR_2"/>
    <property type="match status" value="1"/>
</dbReference>
<dbReference type="GO" id="GO:0003777">
    <property type="term" value="F:microtubule motor activity"/>
    <property type="evidence" value="ECO:0007669"/>
    <property type="project" value="InterPro"/>
</dbReference>
<keyword evidence="3" id="KW-0547">Nucleotide-binding</keyword>
<dbReference type="GO" id="GO:0007018">
    <property type="term" value="P:microtubule-based movement"/>
    <property type="evidence" value="ECO:0007669"/>
    <property type="project" value="InterPro"/>
</dbReference>
<evidence type="ECO:0000256" key="6">
    <source>
        <dbReference type="ARBA" id="ARBA00023212"/>
    </source>
</evidence>
<comment type="caution">
    <text evidence="7">Lacks conserved residue(s) required for the propagation of feature annotation.</text>
</comment>
<dbReference type="InterPro" id="IPR036961">
    <property type="entry name" value="Kinesin_motor_dom_sf"/>
</dbReference>
<comment type="similarity">
    <text evidence="7">Belongs to the TRAFAC class myosin-kinesin ATPase superfamily. Kinesin family.</text>
</comment>
<dbReference type="Gene3D" id="3.40.850.10">
    <property type="entry name" value="Kinesin motor domain"/>
    <property type="match status" value="1"/>
</dbReference>
<dbReference type="GO" id="GO:0007052">
    <property type="term" value="P:mitotic spindle organization"/>
    <property type="evidence" value="ECO:0007669"/>
    <property type="project" value="TreeGrafter"/>
</dbReference>
<evidence type="ECO:0000256" key="3">
    <source>
        <dbReference type="ARBA" id="ARBA00022741"/>
    </source>
</evidence>
<dbReference type="GO" id="GO:0051231">
    <property type="term" value="P:spindle elongation"/>
    <property type="evidence" value="ECO:0007669"/>
    <property type="project" value="TreeGrafter"/>
</dbReference>
<keyword evidence="4" id="KW-0067">ATP-binding</keyword>
<evidence type="ECO:0000256" key="7">
    <source>
        <dbReference type="PROSITE-ProRule" id="PRU00283"/>
    </source>
</evidence>
<evidence type="ECO:0000256" key="2">
    <source>
        <dbReference type="ARBA" id="ARBA00022490"/>
    </source>
</evidence>
<evidence type="ECO:0000313" key="9">
    <source>
        <dbReference type="EMBL" id="CAD7451195.1"/>
    </source>
</evidence>
<organism evidence="9">
    <name type="scientific">Timema bartmani</name>
    <dbReference type="NCBI Taxonomy" id="61472"/>
    <lineage>
        <taxon>Eukaryota</taxon>
        <taxon>Metazoa</taxon>
        <taxon>Ecdysozoa</taxon>
        <taxon>Arthropoda</taxon>
        <taxon>Hexapoda</taxon>
        <taxon>Insecta</taxon>
        <taxon>Pterygota</taxon>
        <taxon>Neoptera</taxon>
        <taxon>Polyneoptera</taxon>
        <taxon>Phasmatodea</taxon>
        <taxon>Timematodea</taxon>
        <taxon>Timematoidea</taxon>
        <taxon>Timematidae</taxon>
        <taxon>Timema</taxon>
    </lineage>
</organism>
<name>A0A7R9IAA1_9NEOP</name>
<reference evidence="9" key="1">
    <citation type="submission" date="2020-11" db="EMBL/GenBank/DDBJ databases">
        <authorList>
            <person name="Tran Van P."/>
        </authorList>
    </citation>
    <scope>NUCLEOTIDE SEQUENCE</scope>
</reference>
<dbReference type="InterPro" id="IPR027640">
    <property type="entry name" value="Kinesin-like_fam"/>
</dbReference>
<dbReference type="GO" id="GO:0005875">
    <property type="term" value="C:microtubule associated complex"/>
    <property type="evidence" value="ECO:0007669"/>
    <property type="project" value="TreeGrafter"/>
</dbReference>
<evidence type="ECO:0000256" key="5">
    <source>
        <dbReference type="ARBA" id="ARBA00023054"/>
    </source>
</evidence>
<evidence type="ECO:0000259" key="8">
    <source>
        <dbReference type="PROSITE" id="PS50067"/>
    </source>
</evidence>
<sequence length="85" mass="9434">MYVHGVTDVEVKSTNEAFQAFYKGQKRKRMAHTVLNSESSRSHSVFTVRLVQAPLDCCGEAMVQDKRAICISQLSLVDLAGSDEN</sequence>
<dbReference type="InterPro" id="IPR001752">
    <property type="entry name" value="Kinesin_motor_dom"/>
</dbReference>
<gene>
    <name evidence="9" type="ORF">TBIB3V08_LOCUS13464</name>
</gene>
<dbReference type="GO" id="GO:0008017">
    <property type="term" value="F:microtubule binding"/>
    <property type="evidence" value="ECO:0007669"/>
    <property type="project" value="InterPro"/>
</dbReference>
<comment type="subcellular location">
    <subcellularLocation>
        <location evidence="1">Cytoplasm</location>
        <location evidence="1">Cytoskeleton</location>
    </subcellularLocation>
</comment>
<dbReference type="AlphaFoldDB" id="A0A7R9IAA1"/>
<dbReference type="PRINTS" id="PR00380">
    <property type="entry name" value="KINESINHEAVY"/>
</dbReference>
<keyword evidence="5" id="KW-0175">Coiled coil</keyword>
<keyword evidence="2" id="KW-0963">Cytoplasm</keyword>
<accession>A0A7R9IAA1</accession>
<dbReference type="SUPFAM" id="SSF52540">
    <property type="entry name" value="P-loop containing nucleoside triphosphate hydrolases"/>
    <property type="match status" value="1"/>
</dbReference>
<evidence type="ECO:0000256" key="1">
    <source>
        <dbReference type="ARBA" id="ARBA00004245"/>
    </source>
</evidence>
<dbReference type="GO" id="GO:0005524">
    <property type="term" value="F:ATP binding"/>
    <property type="evidence" value="ECO:0007669"/>
    <property type="project" value="UniProtKB-KW"/>
</dbReference>